<dbReference type="NCBIfam" id="TIGR03180">
    <property type="entry name" value="UraD_2"/>
    <property type="match status" value="1"/>
</dbReference>
<dbReference type="InterPro" id="IPR017595">
    <property type="entry name" value="OHCU_decarboxylase-2"/>
</dbReference>
<evidence type="ECO:0000256" key="4">
    <source>
        <dbReference type="ARBA" id="ARBA00022631"/>
    </source>
</evidence>
<keyword evidence="4" id="KW-0659">Purine metabolism</keyword>
<dbReference type="InterPro" id="IPR018020">
    <property type="entry name" value="OHCU_decarboxylase"/>
</dbReference>
<name>A0A7W3LJ10_ACTNM</name>
<evidence type="ECO:0000256" key="3">
    <source>
        <dbReference type="ARBA" id="ARBA00012257"/>
    </source>
</evidence>
<evidence type="ECO:0000259" key="7">
    <source>
        <dbReference type="Pfam" id="PF09349"/>
    </source>
</evidence>
<comment type="caution">
    <text evidence="8">The sequence shown here is derived from an EMBL/GenBank/DDBJ whole genome shotgun (WGS) entry which is preliminary data.</text>
</comment>
<evidence type="ECO:0000256" key="2">
    <source>
        <dbReference type="ARBA" id="ARBA00004754"/>
    </source>
</evidence>
<dbReference type="InterPro" id="IPR036778">
    <property type="entry name" value="OHCU_decarboxylase_sf"/>
</dbReference>
<dbReference type="Gene3D" id="1.10.3330.10">
    <property type="entry name" value="Oxo-4-hydroxy-4-carboxy-5-ureidoimidazoline decarboxylase"/>
    <property type="match status" value="1"/>
</dbReference>
<keyword evidence="6 8" id="KW-0456">Lyase</keyword>
<dbReference type="PANTHER" id="PTHR43466">
    <property type="entry name" value="2-OXO-4-HYDROXY-4-CARBOXY-5-UREIDOIMIDAZOLINE DECARBOXYLASE-RELATED"/>
    <property type="match status" value="1"/>
</dbReference>
<dbReference type="AlphaFoldDB" id="A0A7W3LJ10"/>
<dbReference type="PANTHER" id="PTHR43466:SF1">
    <property type="entry name" value="2-OXO-4-HYDROXY-4-CARBOXY-5-UREIDOIMIDAZOLINE DECARBOXYLASE-RELATED"/>
    <property type="match status" value="1"/>
</dbReference>
<dbReference type="GO" id="GO:0051997">
    <property type="term" value="F:2-oxo-4-hydroxy-4-carboxy-5-ureidoimidazoline decarboxylase activity"/>
    <property type="evidence" value="ECO:0007669"/>
    <property type="project" value="UniProtKB-EC"/>
</dbReference>
<keyword evidence="9" id="KW-1185">Reference proteome</keyword>
<keyword evidence="5" id="KW-0210">Decarboxylase</keyword>
<evidence type="ECO:0000313" key="9">
    <source>
        <dbReference type="Proteomes" id="UP000572680"/>
    </source>
</evidence>
<sequence length="170" mass="18361">MAVTLERLNAFPASEAEAELLTCCASGVWAAAVAADRPYDDLAGLRAAAARHLAALDWAEIDKALAAHPRIGDRVGGGDREARWSRGEQSGMDAAADATRQALYEGNVAYEERFGHVFLICATGLSADRMLASLRERLTHDPDTERAVVRTELAKIVEIRLSKLLSEENA</sequence>
<evidence type="ECO:0000256" key="6">
    <source>
        <dbReference type="ARBA" id="ARBA00023239"/>
    </source>
</evidence>
<feature type="domain" description="Oxo-4-hydroxy-4-carboxy-5-ureidoimidazoline decarboxylase" evidence="7">
    <location>
        <begin position="9"/>
        <end position="161"/>
    </location>
</feature>
<proteinExistence type="predicted"/>
<comment type="catalytic activity">
    <reaction evidence="1">
        <text>5-hydroxy-2-oxo-4-ureido-2,5-dihydro-1H-imidazole-5-carboxylate + H(+) = (S)-allantoin + CO2</text>
        <dbReference type="Rhea" id="RHEA:26301"/>
        <dbReference type="ChEBI" id="CHEBI:15378"/>
        <dbReference type="ChEBI" id="CHEBI:15678"/>
        <dbReference type="ChEBI" id="CHEBI:16526"/>
        <dbReference type="ChEBI" id="CHEBI:58639"/>
        <dbReference type="EC" id="4.1.1.97"/>
    </reaction>
</comment>
<dbReference type="Pfam" id="PF09349">
    <property type="entry name" value="OHCU_decarbox"/>
    <property type="match status" value="1"/>
</dbReference>
<evidence type="ECO:0000256" key="1">
    <source>
        <dbReference type="ARBA" id="ARBA00001163"/>
    </source>
</evidence>
<organism evidence="8 9">
    <name type="scientific">Actinomadura namibiensis</name>
    <dbReference type="NCBI Taxonomy" id="182080"/>
    <lineage>
        <taxon>Bacteria</taxon>
        <taxon>Bacillati</taxon>
        <taxon>Actinomycetota</taxon>
        <taxon>Actinomycetes</taxon>
        <taxon>Streptosporangiales</taxon>
        <taxon>Thermomonosporaceae</taxon>
        <taxon>Actinomadura</taxon>
    </lineage>
</organism>
<comment type="pathway">
    <text evidence="2">Purine metabolism; urate degradation; (S)-allantoin from urate: step 3/3.</text>
</comment>
<dbReference type="EC" id="4.1.1.97" evidence="3"/>
<dbReference type="EMBL" id="JACJIA010000001">
    <property type="protein sequence ID" value="MBA8949066.1"/>
    <property type="molecule type" value="Genomic_DNA"/>
</dbReference>
<reference evidence="8 9" key="1">
    <citation type="submission" date="2020-08" db="EMBL/GenBank/DDBJ databases">
        <title>Genomic Encyclopedia of Type Strains, Phase IV (KMG-IV): sequencing the most valuable type-strain genomes for metagenomic binning, comparative biology and taxonomic classification.</title>
        <authorList>
            <person name="Goeker M."/>
        </authorList>
    </citation>
    <scope>NUCLEOTIDE SEQUENCE [LARGE SCALE GENOMIC DNA]</scope>
    <source>
        <strain evidence="8 9">DSM 44197</strain>
    </source>
</reference>
<gene>
    <name evidence="8" type="ORF">HNR61_000664</name>
</gene>
<evidence type="ECO:0000313" key="8">
    <source>
        <dbReference type="EMBL" id="MBA8949066.1"/>
    </source>
</evidence>
<dbReference type="SUPFAM" id="SSF158694">
    <property type="entry name" value="UraD-Like"/>
    <property type="match status" value="1"/>
</dbReference>
<accession>A0A7W3LJ10</accession>
<protein>
    <recommendedName>
        <fullName evidence="3">2-oxo-4-hydroxy-4-carboxy-5-ureidoimidazoline decarboxylase</fullName>
        <ecNumber evidence="3">4.1.1.97</ecNumber>
    </recommendedName>
</protein>
<dbReference type="Proteomes" id="UP000572680">
    <property type="component" value="Unassembled WGS sequence"/>
</dbReference>
<dbReference type="NCBIfam" id="NF010372">
    <property type="entry name" value="PRK13798.1"/>
    <property type="match status" value="1"/>
</dbReference>
<dbReference type="RefSeq" id="WP_312897748.1">
    <property type="nucleotide sequence ID" value="NZ_BAAALP010000008.1"/>
</dbReference>
<dbReference type="GO" id="GO:0019628">
    <property type="term" value="P:urate catabolic process"/>
    <property type="evidence" value="ECO:0007669"/>
    <property type="project" value="TreeGrafter"/>
</dbReference>
<dbReference type="GO" id="GO:0006144">
    <property type="term" value="P:purine nucleobase metabolic process"/>
    <property type="evidence" value="ECO:0007669"/>
    <property type="project" value="UniProtKB-KW"/>
</dbReference>
<evidence type="ECO:0000256" key="5">
    <source>
        <dbReference type="ARBA" id="ARBA00022793"/>
    </source>
</evidence>